<dbReference type="RefSeq" id="WP_344105162.1">
    <property type="nucleotide sequence ID" value="NZ_BAAANL010000007.1"/>
</dbReference>
<feature type="region of interest" description="Disordered" evidence="1">
    <location>
        <begin position="1"/>
        <end position="23"/>
    </location>
</feature>
<dbReference type="EMBL" id="BAAANL010000007">
    <property type="protein sequence ID" value="GAA1871695.1"/>
    <property type="molecule type" value="Genomic_DNA"/>
</dbReference>
<evidence type="ECO:0000256" key="2">
    <source>
        <dbReference type="SAM" id="Phobius"/>
    </source>
</evidence>
<keyword evidence="4" id="KW-1185">Reference proteome</keyword>
<protein>
    <submittedName>
        <fullName evidence="3">DUF3159 domain-containing protein</fullName>
    </submittedName>
</protein>
<reference evidence="3 4" key="1">
    <citation type="journal article" date="2019" name="Int. J. Syst. Evol. Microbiol.">
        <title>The Global Catalogue of Microorganisms (GCM) 10K type strain sequencing project: providing services to taxonomists for standard genome sequencing and annotation.</title>
        <authorList>
            <consortium name="The Broad Institute Genomics Platform"/>
            <consortium name="The Broad Institute Genome Sequencing Center for Infectious Disease"/>
            <person name="Wu L."/>
            <person name="Ma J."/>
        </authorList>
    </citation>
    <scope>NUCLEOTIDE SEQUENCE [LARGE SCALE GENOMIC DNA]</scope>
    <source>
        <strain evidence="3 4">JCM 14326</strain>
    </source>
</reference>
<keyword evidence="2" id="KW-0812">Transmembrane</keyword>
<accession>A0ABN2NK82</accession>
<organism evidence="3 4">
    <name type="scientific">Myceligenerans crystallogenes</name>
    <dbReference type="NCBI Taxonomy" id="316335"/>
    <lineage>
        <taxon>Bacteria</taxon>
        <taxon>Bacillati</taxon>
        <taxon>Actinomycetota</taxon>
        <taxon>Actinomycetes</taxon>
        <taxon>Micrococcales</taxon>
        <taxon>Promicromonosporaceae</taxon>
        <taxon>Myceligenerans</taxon>
    </lineage>
</organism>
<feature type="compositionally biased region" description="Basic and acidic residues" evidence="1">
    <location>
        <begin position="162"/>
        <end position="180"/>
    </location>
</feature>
<feature type="transmembrane region" description="Helical" evidence="2">
    <location>
        <begin position="66"/>
        <end position="86"/>
    </location>
</feature>
<evidence type="ECO:0000313" key="3">
    <source>
        <dbReference type="EMBL" id="GAA1871695.1"/>
    </source>
</evidence>
<feature type="compositionally biased region" description="Basic and acidic residues" evidence="1">
    <location>
        <begin position="1"/>
        <end position="11"/>
    </location>
</feature>
<feature type="transmembrane region" description="Helical" evidence="2">
    <location>
        <begin position="233"/>
        <end position="257"/>
    </location>
</feature>
<feature type="transmembrane region" description="Helical" evidence="2">
    <location>
        <begin position="204"/>
        <end position="221"/>
    </location>
</feature>
<feature type="transmembrane region" description="Helical" evidence="2">
    <location>
        <begin position="117"/>
        <end position="138"/>
    </location>
</feature>
<keyword evidence="2" id="KW-0472">Membrane</keyword>
<feature type="transmembrane region" description="Helical" evidence="2">
    <location>
        <begin position="93"/>
        <end position="111"/>
    </location>
</feature>
<keyword evidence="2" id="KW-1133">Transmembrane helix</keyword>
<dbReference type="PIRSF" id="PIRSF010219">
    <property type="entry name" value="UCP010219"/>
    <property type="match status" value="1"/>
</dbReference>
<evidence type="ECO:0000313" key="4">
    <source>
        <dbReference type="Proteomes" id="UP001501094"/>
    </source>
</evidence>
<proteinExistence type="predicted"/>
<evidence type="ECO:0000256" key="1">
    <source>
        <dbReference type="SAM" id="MobiDB-lite"/>
    </source>
</evidence>
<sequence length="267" mass="28305">MSHRADARQPEQSEQVPSGASPARGVAAVTGEDFSALAAIGGVRGLVESVLPGLVFVVAFSVTRDLVVPLVSAVAVAVILTVVRLVQRTPVTQALGGLVGVAIGVVWAWITGDAEDYFAGGLLVNALYLVPMAVSVLVRWPVVGLVVEALKSGLTPDKLKEAAAAADGDRPDGDRPGDRDADAEENPFAPLIAWRSDPELMRRYSIATWLWVGMFALRLAVKAPLYFAGEVTWLGAFHLLLGVPLWALVLFLTWVVVARRPARAAQA</sequence>
<comment type="caution">
    <text evidence="3">The sequence shown here is derived from an EMBL/GenBank/DDBJ whole genome shotgun (WGS) entry which is preliminary data.</text>
</comment>
<gene>
    <name evidence="3" type="ORF">GCM10009751_33710</name>
</gene>
<feature type="transmembrane region" description="Helical" evidence="2">
    <location>
        <begin position="34"/>
        <end position="60"/>
    </location>
</feature>
<dbReference type="Proteomes" id="UP001501094">
    <property type="component" value="Unassembled WGS sequence"/>
</dbReference>
<feature type="region of interest" description="Disordered" evidence="1">
    <location>
        <begin position="162"/>
        <end position="184"/>
    </location>
</feature>
<dbReference type="InterPro" id="IPR016566">
    <property type="entry name" value="UCP010219"/>
</dbReference>
<dbReference type="Pfam" id="PF11361">
    <property type="entry name" value="DUF3159"/>
    <property type="match status" value="1"/>
</dbReference>
<name>A0ABN2NK82_9MICO</name>